<sequence length="159" mass="18011">MQFIKTSIILLGLAVLAASQFFGNGFDNNGGFRQQEPDEPNTNLFFGGWGWGRRFQEHDITARQLMTLDLSADEKSTAALMKVVGEVIPRVLKLIGKLAPKDEDKRVFLEGELAHRIFTKNWEFHLNQEQLQGIVKELFIIVDKVVKAKINARIQLTGE</sequence>
<name>A0AC35UDS5_9BILA</name>
<accession>A0AC35UDS5</accession>
<evidence type="ECO:0000313" key="2">
    <source>
        <dbReference type="WBParaSite" id="RSKR_0001033300.1"/>
    </source>
</evidence>
<dbReference type="Proteomes" id="UP000095286">
    <property type="component" value="Unplaced"/>
</dbReference>
<protein>
    <submittedName>
        <fullName evidence="2">Secreted protein</fullName>
    </submittedName>
</protein>
<dbReference type="WBParaSite" id="RSKR_0001033300.1">
    <property type="protein sequence ID" value="RSKR_0001033300.1"/>
    <property type="gene ID" value="RSKR_0001033300"/>
</dbReference>
<reference evidence="2" key="1">
    <citation type="submission" date="2016-11" db="UniProtKB">
        <authorList>
            <consortium name="WormBaseParasite"/>
        </authorList>
    </citation>
    <scope>IDENTIFICATION</scope>
    <source>
        <strain evidence="2">KR3021</strain>
    </source>
</reference>
<proteinExistence type="predicted"/>
<evidence type="ECO:0000313" key="1">
    <source>
        <dbReference type="Proteomes" id="UP000095286"/>
    </source>
</evidence>
<organism evidence="1 2">
    <name type="scientific">Rhabditophanes sp. KR3021</name>
    <dbReference type="NCBI Taxonomy" id="114890"/>
    <lineage>
        <taxon>Eukaryota</taxon>
        <taxon>Metazoa</taxon>
        <taxon>Ecdysozoa</taxon>
        <taxon>Nematoda</taxon>
        <taxon>Chromadorea</taxon>
        <taxon>Rhabditida</taxon>
        <taxon>Tylenchina</taxon>
        <taxon>Panagrolaimomorpha</taxon>
        <taxon>Strongyloidoidea</taxon>
        <taxon>Alloionematidae</taxon>
        <taxon>Rhabditophanes</taxon>
    </lineage>
</organism>